<dbReference type="Pfam" id="PF13426">
    <property type="entry name" value="PAS_9"/>
    <property type="match status" value="1"/>
</dbReference>
<feature type="binding site" evidence="10">
    <location>
        <position position="398"/>
    </location>
    <ligand>
        <name>Zn(2+)</name>
        <dbReference type="ChEBI" id="CHEBI:29105"/>
        <label>2</label>
    </ligand>
</feature>
<dbReference type="SUPFAM" id="SSF109604">
    <property type="entry name" value="HD-domain/PDEase-like"/>
    <property type="match status" value="1"/>
</dbReference>
<evidence type="ECO:0000259" key="12">
    <source>
        <dbReference type="PROSITE" id="PS51845"/>
    </source>
</evidence>
<feature type="active site" description="Proton donor" evidence="8">
    <location>
        <position position="357"/>
    </location>
</feature>
<dbReference type="CDD" id="cd00077">
    <property type="entry name" value="HDc"/>
    <property type="match status" value="1"/>
</dbReference>
<evidence type="ECO:0000256" key="10">
    <source>
        <dbReference type="PIRSR" id="PIRSR623088-3"/>
    </source>
</evidence>
<dbReference type="SMART" id="SM00471">
    <property type="entry name" value="HDc"/>
    <property type="match status" value="1"/>
</dbReference>
<keyword evidence="5 10" id="KW-0479">Metal-binding</keyword>
<keyword evidence="6" id="KW-0378">Hydrolase</keyword>
<dbReference type="OrthoDB" id="189220at2759"/>
<proteinExistence type="inferred from homology"/>
<dbReference type="STRING" id="299467.A0A443SLP4"/>
<feature type="binding site" evidence="10">
    <location>
        <position position="398"/>
    </location>
    <ligand>
        <name>Zn(2+)</name>
        <dbReference type="ChEBI" id="CHEBI:29105"/>
        <label>1</label>
    </ligand>
</feature>
<feature type="binding site" evidence="10">
    <location>
        <position position="534"/>
    </location>
    <ligand>
        <name>Zn(2+)</name>
        <dbReference type="ChEBI" id="CHEBI:29105"/>
        <label>1</label>
    </ligand>
</feature>
<feature type="binding site" evidence="9">
    <location>
        <position position="534"/>
    </location>
    <ligand>
        <name>AMP</name>
        <dbReference type="ChEBI" id="CHEBI:456215"/>
    </ligand>
</feature>
<dbReference type="GO" id="GO:0007165">
    <property type="term" value="P:signal transduction"/>
    <property type="evidence" value="ECO:0007669"/>
    <property type="project" value="InterPro"/>
</dbReference>
<organism evidence="13 14">
    <name type="scientific">Leptotrombidium deliense</name>
    <dbReference type="NCBI Taxonomy" id="299467"/>
    <lineage>
        <taxon>Eukaryota</taxon>
        <taxon>Metazoa</taxon>
        <taxon>Ecdysozoa</taxon>
        <taxon>Arthropoda</taxon>
        <taxon>Chelicerata</taxon>
        <taxon>Arachnida</taxon>
        <taxon>Acari</taxon>
        <taxon>Acariformes</taxon>
        <taxon>Trombidiformes</taxon>
        <taxon>Prostigmata</taxon>
        <taxon>Anystina</taxon>
        <taxon>Parasitengona</taxon>
        <taxon>Trombiculoidea</taxon>
        <taxon>Trombiculidae</taxon>
        <taxon>Leptotrombidium</taxon>
    </lineage>
</organism>
<keyword evidence="7" id="KW-0114">cAMP</keyword>
<dbReference type="SMART" id="SM00091">
    <property type="entry name" value="PAS"/>
    <property type="match status" value="1"/>
</dbReference>
<feature type="binding site" evidence="9">
    <location>
        <position position="398"/>
    </location>
    <ligand>
        <name>AMP</name>
        <dbReference type="ChEBI" id="CHEBI:456215"/>
    </ligand>
</feature>
<dbReference type="PRINTS" id="PR00387">
    <property type="entry name" value="PDIESTERASE1"/>
</dbReference>
<dbReference type="InterPro" id="IPR036971">
    <property type="entry name" value="PDEase_catalytic_dom_sf"/>
</dbReference>
<evidence type="ECO:0000256" key="9">
    <source>
        <dbReference type="PIRSR" id="PIRSR623088-2"/>
    </source>
</evidence>
<dbReference type="Proteomes" id="UP000288716">
    <property type="component" value="Unassembled WGS sequence"/>
</dbReference>
<dbReference type="EC" id="3.1.4.53" evidence="4"/>
<reference evidence="13 14" key="1">
    <citation type="journal article" date="2018" name="Gigascience">
        <title>Genomes of trombidid mites reveal novel predicted allergens and laterally-transferred genes associated with secondary metabolism.</title>
        <authorList>
            <person name="Dong X."/>
            <person name="Chaisiri K."/>
            <person name="Xia D."/>
            <person name="Armstrong S.D."/>
            <person name="Fang Y."/>
            <person name="Donnelly M.J."/>
            <person name="Kadowaki T."/>
            <person name="McGarry J.W."/>
            <person name="Darby A.C."/>
            <person name="Makepeace B.L."/>
        </authorList>
    </citation>
    <scope>NUCLEOTIDE SEQUENCE [LARGE SCALE GENOMIC DNA]</scope>
    <source>
        <strain evidence="13">UoL-UT</strain>
    </source>
</reference>
<sequence length="640" mass="72424">MPTNSTHFNVKAAQTLYSALDMCRDGIIITTANHQIEYMNRSMEKLLGYKLDEMIGKLTNELHKTDSQKNDIYDSINSQLQKGKEWEGTLLHIRKSGELLPLWSRIKPVDITNGTAEHLVYVKECPYYAVEKMFSPEGEILPFNYGSIKGNRKASYDVKSLCSEGKISGLNRRHSFAKFHAMTIEAPISKVINILMATQENSPVFVAQALDKVLDILRGSELYSPPITGFQQPNKEDDQVTSDLFTGLIHSNKATGIRRMSHEQVVQKNSLGVPQTPTQLPSLTNIPPNIKNLLDSQLDWEFNIIELEQVTNNRPLVWLGLSILSVYNVCATLNCDEVTLRNWLTVIESNYHDNPYHNSTHAADVMQATAYYLRKPRLKEIFDPLDEAICLLSAIVHDVDHPGKNSAFLCNSRHDLAVLYNDISVLESHHAALAFKLTISDESVNIFKNLDRDTFKEVRQSIIDMVLATEMTKHFEHLSKFVNVFSKPLSIEEAQCSQTETIMNDSTANTSDISSLATPENVVLIKRMLIKCADVSNPVRPQKLCTVWAHRIADEYCNQTDEEKSRGLPVVMPAFDRQTCSIPKSQIGFIDYFANDMFEAWDAFGEFPELLDYLHSNHVYWLSEEKRRVSGGSLQTAANN</sequence>
<dbReference type="NCBIfam" id="TIGR00229">
    <property type="entry name" value="sensory_box"/>
    <property type="match status" value="1"/>
</dbReference>
<dbReference type="PROSITE" id="PS50112">
    <property type="entry name" value="PAS"/>
    <property type="match status" value="1"/>
</dbReference>
<dbReference type="GO" id="GO:0006198">
    <property type="term" value="P:cAMP catabolic process"/>
    <property type="evidence" value="ECO:0007669"/>
    <property type="project" value="UniProtKB-UniPathway"/>
</dbReference>
<dbReference type="AlphaFoldDB" id="A0A443SLP4"/>
<dbReference type="PANTHER" id="PTHR11347">
    <property type="entry name" value="CYCLIC NUCLEOTIDE PHOSPHODIESTERASE"/>
    <property type="match status" value="1"/>
</dbReference>
<dbReference type="Pfam" id="PF00233">
    <property type="entry name" value="PDEase_I"/>
    <property type="match status" value="1"/>
</dbReference>
<dbReference type="UniPathway" id="UPA00762">
    <property type="reaction ID" value="UER00747"/>
</dbReference>
<dbReference type="GO" id="GO:0046872">
    <property type="term" value="F:metal ion binding"/>
    <property type="evidence" value="ECO:0007669"/>
    <property type="project" value="UniProtKB-KW"/>
</dbReference>
<evidence type="ECO:0000256" key="2">
    <source>
        <dbReference type="ARBA" id="ARBA00004703"/>
    </source>
</evidence>
<evidence type="ECO:0000256" key="4">
    <source>
        <dbReference type="ARBA" id="ARBA00012276"/>
    </source>
</evidence>
<keyword evidence="14" id="KW-1185">Reference proteome</keyword>
<feature type="domain" description="PDEase" evidence="12">
    <location>
        <begin position="282"/>
        <end position="628"/>
    </location>
</feature>
<feature type="binding site" evidence="9">
    <location>
        <position position="586"/>
    </location>
    <ligand>
        <name>AMP</name>
        <dbReference type="ChEBI" id="CHEBI:456215"/>
    </ligand>
</feature>
<dbReference type="InterPro" id="IPR000014">
    <property type="entry name" value="PAS"/>
</dbReference>
<comment type="caution">
    <text evidence="13">The sequence shown here is derived from an EMBL/GenBank/DDBJ whole genome shotgun (WGS) entry which is preliminary data.</text>
</comment>
<feature type="binding site" evidence="10">
    <location>
        <position position="397"/>
    </location>
    <ligand>
        <name>Zn(2+)</name>
        <dbReference type="ChEBI" id="CHEBI:29105"/>
        <label>1</label>
    </ligand>
</feature>
<gene>
    <name evidence="13" type="ORF">B4U80_01706</name>
</gene>
<evidence type="ECO:0000256" key="7">
    <source>
        <dbReference type="ARBA" id="ARBA00023149"/>
    </source>
</evidence>
<comment type="similarity">
    <text evidence="3">Belongs to the cyclic nucleotide phosphodiesterase family. PDE8 subfamily.</text>
</comment>
<dbReference type="PROSITE" id="PS51845">
    <property type="entry name" value="PDEASE_I_2"/>
    <property type="match status" value="1"/>
</dbReference>
<evidence type="ECO:0000256" key="6">
    <source>
        <dbReference type="ARBA" id="ARBA00022801"/>
    </source>
</evidence>
<evidence type="ECO:0000256" key="3">
    <source>
        <dbReference type="ARBA" id="ARBA00006437"/>
    </source>
</evidence>
<dbReference type="InterPro" id="IPR035965">
    <property type="entry name" value="PAS-like_dom_sf"/>
</dbReference>
<feature type="domain" description="PAS" evidence="11">
    <location>
        <begin position="12"/>
        <end position="57"/>
    </location>
</feature>
<dbReference type="SUPFAM" id="SSF55785">
    <property type="entry name" value="PYP-like sensor domain (PAS domain)"/>
    <property type="match status" value="1"/>
</dbReference>
<dbReference type="CDD" id="cd00130">
    <property type="entry name" value="PAS"/>
    <property type="match status" value="1"/>
</dbReference>
<feature type="binding site" evidence="10">
    <location>
        <position position="361"/>
    </location>
    <ligand>
        <name>Zn(2+)</name>
        <dbReference type="ChEBI" id="CHEBI:29105"/>
        <label>1</label>
    </ligand>
</feature>
<name>A0A443SLP4_9ACAR</name>
<dbReference type="Gene3D" id="1.10.1300.10">
    <property type="entry name" value="3'5'-cyclic nucleotide phosphodiesterase, catalytic domain"/>
    <property type="match status" value="1"/>
</dbReference>
<dbReference type="InterPro" id="IPR023088">
    <property type="entry name" value="PDEase"/>
</dbReference>
<evidence type="ECO:0000313" key="13">
    <source>
        <dbReference type="EMBL" id="RWS28415.1"/>
    </source>
</evidence>
<dbReference type="VEuPathDB" id="VectorBase:LDEU003626"/>
<evidence type="ECO:0000256" key="1">
    <source>
        <dbReference type="ARBA" id="ARBA00001968"/>
    </source>
</evidence>
<comment type="pathway">
    <text evidence="2">Purine metabolism; 3',5'-cyclic AMP degradation; AMP from 3',5'-cyclic AMP: step 1/1.</text>
</comment>
<dbReference type="Gene3D" id="3.30.450.20">
    <property type="entry name" value="PAS domain"/>
    <property type="match status" value="1"/>
</dbReference>
<feature type="binding site" evidence="9">
    <location>
        <begin position="357"/>
        <end position="361"/>
    </location>
    <ligand>
        <name>AMP</name>
        <dbReference type="ChEBI" id="CHEBI:456215"/>
    </ligand>
</feature>
<dbReference type="EMBL" id="NCKV01001394">
    <property type="protein sequence ID" value="RWS28415.1"/>
    <property type="molecule type" value="Genomic_DNA"/>
</dbReference>
<evidence type="ECO:0000313" key="14">
    <source>
        <dbReference type="Proteomes" id="UP000288716"/>
    </source>
</evidence>
<dbReference type="FunFam" id="1.10.1300.10:FF:000002">
    <property type="entry name" value="Phosphodiesterase"/>
    <property type="match status" value="1"/>
</dbReference>
<dbReference type="GO" id="GO:0004115">
    <property type="term" value="F:3',5'-cyclic-AMP phosphodiesterase activity"/>
    <property type="evidence" value="ECO:0007669"/>
    <property type="project" value="UniProtKB-EC"/>
</dbReference>
<evidence type="ECO:0000256" key="5">
    <source>
        <dbReference type="ARBA" id="ARBA00022723"/>
    </source>
</evidence>
<evidence type="ECO:0000256" key="8">
    <source>
        <dbReference type="PIRSR" id="PIRSR623088-1"/>
    </source>
</evidence>
<dbReference type="InterPro" id="IPR003607">
    <property type="entry name" value="HD/PDEase_dom"/>
</dbReference>
<comment type="cofactor">
    <cofactor evidence="1">
        <name>a divalent metal cation</name>
        <dbReference type="ChEBI" id="CHEBI:60240"/>
    </cofactor>
</comment>
<protein>
    <recommendedName>
        <fullName evidence="4">3',5'-cyclic-AMP phosphodiesterase</fullName>
        <ecNumber evidence="4">3.1.4.53</ecNumber>
    </recommendedName>
</protein>
<accession>A0A443SLP4</accession>
<evidence type="ECO:0000259" key="11">
    <source>
        <dbReference type="PROSITE" id="PS50112"/>
    </source>
</evidence>
<dbReference type="InterPro" id="IPR002073">
    <property type="entry name" value="PDEase_catalytic_dom"/>
</dbReference>